<proteinExistence type="predicted"/>
<dbReference type="EMBL" id="JAYWVC010000240">
    <property type="protein sequence ID" value="MED7827511.1"/>
    <property type="molecule type" value="Genomic_DNA"/>
</dbReference>
<sequence length="41" mass="4148">MVAVVHHTAFEDAVAALVRLPSPGGRLVIGGLAYNRSSGTG</sequence>
<protein>
    <submittedName>
        <fullName evidence="1">Uncharacterized protein</fullName>
    </submittedName>
</protein>
<accession>A0ABU7FTS6</accession>
<dbReference type="RefSeq" id="WP_329511889.1">
    <property type="nucleotide sequence ID" value="NZ_BAAAYZ010000211.1"/>
</dbReference>
<gene>
    <name evidence="1" type="ORF">VXC91_37840</name>
</gene>
<comment type="caution">
    <text evidence="1">The sequence shown here is derived from an EMBL/GenBank/DDBJ whole genome shotgun (WGS) entry which is preliminary data.</text>
</comment>
<dbReference type="Proteomes" id="UP001333996">
    <property type="component" value="Unassembled WGS sequence"/>
</dbReference>
<name>A0ABU7FTS6_9ACTN</name>
<evidence type="ECO:0000313" key="2">
    <source>
        <dbReference type="Proteomes" id="UP001333996"/>
    </source>
</evidence>
<organism evidence="1 2">
    <name type="scientific">Streptomyces chiangmaiensis</name>
    <dbReference type="NCBI Taxonomy" id="766497"/>
    <lineage>
        <taxon>Bacteria</taxon>
        <taxon>Bacillati</taxon>
        <taxon>Actinomycetota</taxon>
        <taxon>Actinomycetes</taxon>
        <taxon>Kitasatosporales</taxon>
        <taxon>Streptomycetaceae</taxon>
        <taxon>Streptomyces</taxon>
    </lineage>
</organism>
<evidence type="ECO:0000313" key="1">
    <source>
        <dbReference type="EMBL" id="MED7827511.1"/>
    </source>
</evidence>
<keyword evidence="2" id="KW-1185">Reference proteome</keyword>
<reference evidence="1" key="1">
    <citation type="submission" date="2024-01" db="EMBL/GenBank/DDBJ databases">
        <title>First draft genome sequence data of TA4-1, the type strain of Gram-positive actinobacterium Streptomyces chiangmaiensis.</title>
        <authorList>
            <person name="Yasawong M."/>
            <person name="Nantapong N."/>
        </authorList>
    </citation>
    <scope>NUCLEOTIDE SEQUENCE</scope>
    <source>
        <strain evidence="1">TA4-1</strain>
    </source>
</reference>